<name>A0A059FE78_9PROT</name>
<comment type="caution">
    <text evidence="2">The sequence shown here is derived from an EMBL/GenBank/DDBJ whole genome shotgun (WGS) entry which is preliminary data.</text>
</comment>
<dbReference type="InterPro" id="IPR013249">
    <property type="entry name" value="RNA_pol_sigma70_r4_t2"/>
</dbReference>
<evidence type="ECO:0000259" key="1">
    <source>
        <dbReference type="Pfam" id="PF08281"/>
    </source>
</evidence>
<gene>
    <name evidence="2" type="ORF">HJA_06582</name>
</gene>
<sequence>MTWVRAYETNLDRLCRYAAFSCGSEGLGDGVVSEALSDVLIDMSSAETANLIALFQKLDATLETVPPGADSLFAELGRWQVLSPLERRVILLCVVEGFSAREAAQITGLDRGQVKGILARAQLIYADRFPARLGLIGGDDRVRRVIEQALRSVGHSLRWTLPADSGTDPATLPPASLVVVAQAGATRQQALDMCGGYEGPVILTYDGAAEDRLSMKHWTLSNDALSDQTLFSSMLIRALLFSA</sequence>
<dbReference type="EMBL" id="ARYJ01000004">
    <property type="protein sequence ID" value="KCZ88940.1"/>
    <property type="molecule type" value="Genomic_DNA"/>
</dbReference>
<feature type="domain" description="RNA polymerase sigma factor 70 region 4 type 2" evidence="1">
    <location>
        <begin position="82"/>
        <end position="121"/>
    </location>
</feature>
<dbReference type="STRING" id="1280952.HJA_06582"/>
<evidence type="ECO:0000313" key="3">
    <source>
        <dbReference type="Proteomes" id="UP000024816"/>
    </source>
</evidence>
<proteinExistence type="predicted"/>
<dbReference type="eggNOG" id="COG0784">
    <property type="taxonomic scope" value="Bacteria"/>
</dbReference>
<dbReference type="SUPFAM" id="SSF88659">
    <property type="entry name" value="Sigma3 and sigma4 domains of RNA polymerase sigma factors"/>
    <property type="match status" value="1"/>
</dbReference>
<dbReference type="InterPro" id="IPR013324">
    <property type="entry name" value="RNA_pol_sigma_r3/r4-like"/>
</dbReference>
<dbReference type="Pfam" id="PF08281">
    <property type="entry name" value="Sigma70_r4_2"/>
    <property type="match status" value="1"/>
</dbReference>
<dbReference type="RefSeq" id="WP_035579909.1">
    <property type="nucleotide sequence ID" value="NZ_ARYJ01000004.1"/>
</dbReference>
<dbReference type="Proteomes" id="UP000024816">
    <property type="component" value="Unassembled WGS sequence"/>
</dbReference>
<organism evidence="2 3">
    <name type="scientific">Hyphomonas jannaschiana VP2</name>
    <dbReference type="NCBI Taxonomy" id="1280952"/>
    <lineage>
        <taxon>Bacteria</taxon>
        <taxon>Pseudomonadati</taxon>
        <taxon>Pseudomonadota</taxon>
        <taxon>Alphaproteobacteria</taxon>
        <taxon>Hyphomonadales</taxon>
        <taxon>Hyphomonadaceae</taxon>
        <taxon>Hyphomonas</taxon>
    </lineage>
</organism>
<dbReference type="OrthoDB" id="7618603at2"/>
<accession>A0A059FE78</accession>
<keyword evidence="3" id="KW-1185">Reference proteome</keyword>
<reference evidence="2 3" key="1">
    <citation type="journal article" date="2014" name="Antonie Van Leeuwenhoek">
        <title>Hyphomonas beringensis sp. nov. and Hyphomonas chukchiensis sp. nov., isolated from surface seawater of the Bering Sea and Chukchi Sea.</title>
        <authorList>
            <person name="Li C."/>
            <person name="Lai Q."/>
            <person name="Li G."/>
            <person name="Dong C."/>
            <person name="Wang J."/>
            <person name="Liao Y."/>
            <person name="Shao Z."/>
        </authorList>
    </citation>
    <scope>NUCLEOTIDE SEQUENCE [LARGE SCALE GENOMIC DNA]</scope>
    <source>
        <strain evidence="2 3">VP2</strain>
    </source>
</reference>
<dbReference type="PATRIC" id="fig|1280952.3.peg.1304"/>
<dbReference type="AlphaFoldDB" id="A0A059FE78"/>
<protein>
    <submittedName>
        <fullName evidence="2">Two-component response regulator</fullName>
    </submittedName>
</protein>
<dbReference type="Gene3D" id="1.20.140.160">
    <property type="match status" value="1"/>
</dbReference>
<evidence type="ECO:0000313" key="2">
    <source>
        <dbReference type="EMBL" id="KCZ88940.1"/>
    </source>
</evidence>